<dbReference type="AlphaFoldDB" id="A0A8T4H5E8"/>
<evidence type="ECO:0000259" key="2">
    <source>
        <dbReference type="SMART" id="SM00014"/>
    </source>
</evidence>
<dbReference type="Proteomes" id="UP000679691">
    <property type="component" value="Unassembled WGS sequence"/>
</dbReference>
<dbReference type="SMART" id="SM00014">
    <property type="entry name" value="acidPPc"/>
    <property type="match status" value="1"/>
</dbReference>
<dbReference type="RefSeq" id="WP_353545541.1">
    <property type="nucleotide sequence ID" value="NZ_JAGKSB010000001.1"/>
</dbReference>
<dbReference type="EMBL" id="JAGKSB010000001">
    <property type="protein sequence ID" value="MBP3942059.1"/>
    <property type="molecule type" value="Genomic_DNA"/>
</dbReference>
<feature type="transmembrane region" description="Helical" evidence="1">
    <location>
        <begin position="104"/>
        <end position="124"/>
    </location>
</feature>
<feature type="transmembrane region" description="Helical" evidence="1">
    <location>
        <begin position="187"/>
        <end position="205"/>
    </location>
</feature>
<organism evidence="3 4">
    <name type="scientific">Rhinopithecimicrobium faecis</name>
    <dbReference type="NCBI Taxonomy" id="2820698"/>
    <lineage>
        <taxon>Bacteria</taxon>
        <taxon>Pseudomonadati</taxon>
        <taxon>Bacteroidota</taxon>
        <taxon>Sphingobacteriia</taxon>
        <taxon>Sphingobacteriales</taxon>
        <taxon>Sphingobacteriaceae</taxon>
        <taxon>Rhinopithecimicrobium</taxon>
    </lineage>
</organism>
<dbReference type="InterPro" id="IPR036938">
    <property type="entry name" value="PAP2/HPO_sf"/>
</dbReference>
<gene>
    <name evidence="3" type="ORF">J5U18_00520</name>
</gene>
<evidence type="ECO:0000313" key="3">
    <source>
        <dbReference type="EMBL" id="MBP3942059.1"/>
    </source>
</evidence>
<keyword evidence="1" id="KW-0472">Membrane</keyword>
<dbReference type="CDD" id="cd03394">
    <property type="entry name" value="PAP2_like_5"/>
    <property type="match status" value="1"/>
</dbReference>
<dbReference type="SUPFAM" id="SSF48317">
    <property type="entry name" value="Acid phosphatase/Vanadium-dependent haloperoxidase"/>
    <property type="match status" value="1"/>
</dbReference>
<keyword evidence="4" id="KW-1185">Reference proteome</keyword>
<protein>
    <submittedName>
        <fullName evidence="3">Phosphatase PAP2 family protein</fullName>
    </submittedName>
</protein>
<keyword evidence="1" id="KW-0812">Transmembrane</keyword>
<dbReference type="InterPro" id="IPR000326">
    <property type="entry name" value="PAP2/HPO"/>
</dbReference>
<feature type="transmembrane region" description="Helical" evidence="1">
    <location>
        <begin position="61"/>
        <end position="83"/>
    </location>
</feature>
<evidence type="ECO:0000313" key="4">
    <source>
        <dbReference type="Proteomes" id="UP000679691"/>
    </source>
</evidence>
<reference evidence="3" key="1">
    <citation type="submission" date="2021-03" db="EMBL/GenBank/DDBJ databases">
        <authorList>
            <person name="Lu T."/>
            <person name="Wang Q."/>
            <person name="Han X."/>
        </authorList>
    </citation>
    <scope>NUCLEOTIDE SEQUENCE</scope>
    <source>
        <strain evidence="3">WQ 2009</strain>
    </source>
</reference>
<feature type="transmembrane region" description="Helical" evidence="1">
    <location>
        <begin position="217"/>
        <end position="239"/>
    </location>
</feature>
<feature type="domain" description="Phosphatidic acid phosphatase type 2/haloperoxidase" evidence="2">
    <location>
        <begin position="131"/>
        <end position="232"/>
    </location>
</feature>
<keyword evidence="1" id="KW-1133">Transmembrane helix</keyword>
<proteinExistence type="predicted"/>
<dbReference type="Pfam" id="PF01569">
    <property type="entry name" value="PAP2"/>
    <property type="match status" value="1"/>
</dbReference>
<sequence length="268" mass="30225">MIIFAKTLFLITLLQQEEVAAKFDSIENYTHHRQHTTAFIPPIIIQNSNEQVSRRFNYQQFIAPTALLITGIIGVESPAIIQVNKRVKSQLQKPALLKTKVDDYIQYMPAISIFALDALGLPAAHTLKERLELSTMAHLIMGITVATIKQTGTVMRPDGSKRNSFPSGHTSLAFVGAELLWQEYHQHSPWIGVAGYLVAGTTGFLRMYNNRHWLTDVLAGAGIGILSTKLAYFLHPYIFSYKNSKFRQLTFYPIKNNEGIQLAAQFRF</sequence>
<comment type="caution">
    <text evidence="3">The sequence shown here is derived from an EMBL/GenBank/DDBJ whole genome shotgun (WGS) entry which is preliminary data.</text>
</comment>
<dbReference type="Gene3D" id="1.20.144.10">
    <property type="entry name" value="Phosphatidic acid phosphatase type 2/haloperoxidase"/>
    <property type="match status" value="1"/>
</dbReference>
<name>A0A8T4H5E8_9SPHI</name>
<evidence type="ECO:0000256" key="1">
    <source>
        <dbReference type="SAM" id="Phobius"/>
    </source>
</evidence>
<accession>A0A8T4H5E8</accession>